<dbReference type="PROSITE" id="PS50043">
    <property type="entry name" value="HTH_LUXR_2"/>
    <property type="match status" value="1"/>
</dbReference>
<dbReference type="GO" id="GO:0005737">
    <property type="term" value="C:cytoplasm"/>
    <property type="evidence" value="ECO:0007669"/>
    <property type="project" value="TreeGrafter"/>
</dbReference>
<dbReference type="InterPro" id="IPR016032">
    <property type="entry name" value="Sig_transdc_resp-reg_C-effctor"/>
</dbReference>
<dbReference type="Gene3D" id="1.10.10.10">
    <property type="entry name" value="Winged helix-like DNA-binding domain superfamily/Winged helix DNA-binding domain"/>
    <property type="match status" value="1"/>
</dbReference>
<dbReference type="RefSeq" id="WP_187683364.1">
    <property type="nucleotide sequence ID" value="NZ_AP023396.1"/>
</dbReference>
<dbReference type="GO" id="GO:0005524">
    <property type="term" value="F:ATP binding"/>
    <property type="evidence" value="ECO:0007669"/>
    <property type="project" value="UniProtKB-KW"/>
</dbReference>
<accession>A0A7G1KLX6</accession>
<name>A0A7G1KLX6_9NOCA</name>
<keyword evidence="1" id="KW-0547">Nucleotide-binding</keyword>
<dbReference type="CDD" id="cd06170">
    <property type="entry name" value="LuxR_C_like"/>
    <property type="match status" value="1"/>
</dbReference>
<evidence type="ECO:0000313" key="4">
    <source>
        <dbReference type="EMBL" id="BCK56257.1"/>
    </source>
</evidence>
<evidence type="ECO:0000313" key="5">
    <source>
        <dbReference type="Proteomes" id="UP000516173"/>
    </source>
</evidence>
<gene>
    <name evidence="4" type="ORF">NWFMUON74_40290</name>
</gene>
<dbReference type="SUPFAM" id="SSF46894">
    <property type="entry name" value="C-terminal effector domain of the bipartite response regulators"/>
    <property type="match status" value="1"/>
</dbReference>
<evidence type="ECO:0000259" key="3">
    <source>
        <dbReference type="PROSITE" id="PS50043"/>
    </source>
</evidence>
<dbReference type="InterPro" id="IPR000792">
    <property type="entry name" value="Tscrpt_reg_LuxR_C"/>
</dbReference>
<sequence>MFHGRWKERTALTDLIRQAASGRGVVAVVRGEPGIGKSALLDIIASETDRARVLRARSVEPESDFGYATLHQLLLPVLDEIARLPEPQATALGVAFGRCDGPDPGGLLTGLATLTLLSELASERPLLCVVDDIQWSDRPSIGVLKFLTRRLESEPVVLLLASRADEDSFSDSATIDMVLPGLEKETARQLLLERAELKLSPAQQDAILNAAQGNPLAICTLEPDAVQVGPDYIPLSLVEELRRTFYARVQKYGRPVQLVLLLVAAAGHLRYEVLAGAAYEFGPTVAKAVDALFDLNDLITMSDGVIGFHHPLIRSAVYHTAESADRRDAHTALAAAFQLFTDAGDAHRCAWHLGQAADGPDEAIADRLEQAAAAASGVSLSTAAVLLAHSARLSTDGRQRSRRRSESAIASWHAGEPGRAAAIVRLLEQEVPLDTSLRYSIGGIQAMLELFTGAPIDAVTMLRPLLVDIDHSTPDRVIPLVMMFGAACWHADSATGWTDMVELSEHVPISGHRAEDALLRLFRSVCRIHIGLEPEWKEGDEDAVGTIGVPALLCWASELMRDLGKQDRARWLNAVAVRDARRLGGAGTLVWALGSTFDDHVFSGRLMMAVASAEEGCRLSEELGYSNLNCWYRSCVAVVAAYQGEEQTARRLAREVLAEAVPRGLGAAAAMARHALGLVDLVAGRPAVAVGNLQQAMSGGDPRIMVRNTPDLVEAAVKAGQPQHAVRPFEKFKRLSELSRSPDLAALAARCDALLAAPEAAVEHFRRALEFHARGDQPMERARTQLLLGEHLRRRRRRDDARNSLWAAFETFCSLGAKGWAERARSELRAEGESTGPVTSSDVTTLTPQEARIAEAVATGATNREVAAQLFLSPRTVEFHLKKIFGKLGVRSRVELMRYIRSGRIRERLE</sequence>
<dbReference type="PANTHER" id="PTHR16305:SF35">
    <property type="entry name" value="TRANSCRIPTIONAL ACTIVATOR DOMAIN"/>
    <property type="match status" value="1"/>
</dbReference>
<keyword evidence="5" id="KW-1185">Reference proteome</keyword>
<dbReference type="EMBL" id="AP023396">
    <property type="protein sequence ID" value="BCK56257.1"/>
    <property type="molecule type" value="Genomic_DNA"/>
</dbReference>
<reference evidence="4 5" key="1">
    <citation type="submission" date="2020-08" db="EMBL/GenBank/DDBJ databases">
        <title>Genome Sequencing of Nocardia wallacei strain FMUON74 and assembly.</title>
        <authorList>
            <person name="Toyokawa M."/>
            <person name="Uesaka K."/>
        </authorList>
    </citation>
    <scope>NUCLEOTIDE SEQUENCE [LARGE SCALE GENOMIC DNA]</scope>
    <source>
        <strain evidence="4 5">FMUON74</strain>
    </source>
</reference>
<evidence type="ECO:0000256" key="1">
    <source>
        <dbReference type="ARBA" id="ARBA00022741"/>
    </source>
</evidence>
<dbReference type="InterPro" id="IPR027417">
    <property type="entry name" value="P-loop_NTPase"/>
</dbReference>
<keyword evidence="2" id="KW-0067">ATP-binding</keyword>
<dbReference type="PANTHER" id="PTHR16305">
    <property type="entry name" value="TESTICULAR SOLUBLE ADENYLYL CYCLASE"/>
    <property type="match status" value="1"/>
</dbReference>
<proteinExistence type="predicted"/>
<dbReference type="Proteomes" id="UP000516173">
    <property type="component" value="Chromosome"/>
</dbReference>
<evidence type="ECO:0000256" key="2">
    <source>
        <dbReference type="ARBA" id="ARBA00022840"/>
    </source>
</evidence>
<dbReference type="GO" id="GO:0006355">
    <property type="term" value="P:regulation of DNA-templated transcription"/>
    <property type="evidence" value="ECO:0007669"/>
    <property type="project" value="InterPro"/>
</dbReference>
<dbReference type="AlphaFoldDB" id="A0A7G1KLX6"/>
<dbReference type="Pfam" id="PF13191">
    <property type="entry name" value="AAA_16"/>
    <property type="match status" value="1"/>
</dbReference>
<dbReference type="InterPro" id="IPR036388">
    <property type="entry name" value="WH-like_DNA-bd_sf"/>
</dbReference>
<protein>
    <submittedName>
        <fullName evidence="4">Transcriptional regulator</fullName>
    </submittedName>
</protein>
<dbReference type="GeneID" id="80348518"/>
<feature type="domain" description="HTH luxR-type" evidence="3">
    <location>
        <begin position="839"/>
        <end position="904"/>
    </location>
</feature>
<dbReference type="GO" id="GO:0003677">
    <property type="term" value="F:DNA binding"/>
    <property type="evidence" value="ECO:0007669"/>
    <property type="project" value="InterPro"/>
</dbReference>
<dbReference type="PRINTS" id="PR00038">
    <property type="entry name" value="HTHLUXR"/>
</dbReference>
<dbReference type="SUPFAM" id="SSF52540">
    <property type="entry name" value="P-loop containing nucleoside triphosphate hydrolases"/>
    <property type="match status" value="1"/>
</dbReference>
<dbReference type="GO" id="GO:0004016">
    <property type="term" value="F:adenylate cyclase activity"/>
    <property type="evidence" value="ECO:0007669"/>
    <property type="project" value="TreeGrafter"/>
</dbReference>
<dbReference type="KEGG" id="nwl:NWFMUON74_40290"/>
<dbReference type="SMART" id="SM00421">
    <property type="entry name" value="HTH_LUXR"/>
    <property type="match status" value="1"/>
</dbReference>
<organism evidence="4 5">
    <name type="scientific">Nocardia wallacei</name>
    <dbReference type="NCBI Taxonomy" id="480035"/>
    <lineage>
        <taxon>Bacteria</taxon>
        <taxon>Bacillati</taxon>
        <taxon>Actinomycetota</taxon>
        <taxon>Actinomycetes</taxon>
        <taxon>Mycobacteriales</taxon>
        <taxon>Nocardiaceae</taxon>
        <taxon>Nocardia</taxon>
    </lineage>
</organism>
<dbReference type="InterPro" id="IPR041664">
    <property type="entry name" value="AAA_16"/>
</dbReference>
<dbReference type="Pfam" id="PF00196">
    <property type="entry name" value="GerE"/>
    <property type="match status" value="1"/>
</dbReference>